<evidence type="ECO:0000313" key="1">
    <source>
        <dbReference type="EMBL" id="GBP20985.1"/>
    </source>
</evidence>
<gene>
    <name evidence="1" type="ORF">EVAR_9557_1</name>
</gene>
<accession>A0A4C1U3L7</accession>
<sequence>MIRNKGAAQTTPTRPIHQPGFRGYVRYSAAIQFRLLTAEAKARRLLDAIKKQIAKYISDLEKGSSVAILRVGVVEFGWQTPTRLHDQSDTEFILQLR</sequence>
<dbReference type="EMBL" id="BGZK01000124">
    <property type="protein sequence ID" value="GBP20985.1"/>
    <property type="molecule type" value="Genomic_DNA"/>
</dbReference>
<name>A0A4C1U3L7_EUMVA</name>
<evidence type="ECO:0000313" key="2">
    <source>
        <dbReference type="Proteomes" id="UP000299102"/>
    </source>
</evidence>
<organism evidence="1 2">
    <name type="scientific">Eumeta variegata</name>
    <name type="common">Bagworm moth</name>
    <name type="synonym">Eumeta japonica</name>
    <dbReference type="NCBI Taxonomy" id="151549"/>
    <lineage>
        <taxon>Eukaryota</taxon>
        <taxon>Metazoa</taxon>
        <taxon>Ecdysozoa</taxon>
        <taxon>Arthropoda</taxon>
        <taxon>Hexapoda</taxon>
        <taxon>Insecta</taxon>
        <taxon>Pterygota</taxon>
        <taxon>Neoptera</taxon>
        <taxon>Endopterygota</taxon>
        <taxon>Lepidoptera</taxon>
        <taxon>Glossata</taxon>
        <taxon>Ditrysia</taxon>
        <taxon>Tineoidea</taxon>
        <taxon>Psychidae</taxon>
        <taxon>Oiketicinae</taxon>
        <taxon>Eumeta</taxon>
    </lineage>
</organism>
<comment type="caution">
    <text evidence="1">The sequence shown here is derived from an EMBL/GenBank/DDBJ whole genome shotgun (WGS) entry which is preliminary data.</text>
</comment>
<reference evidence="1 2" key="1">
    <citation type="journal article" date="2019" name="Commun. Biol.">
        <title>The bagworm genome reveals a unique fibroin gene that provides high tensile strength.</title>
        <authorList>
            <person name="Kono N."/>
            <person name="Nakamura H."/>
            <person name="Ohtoshi R."/>
            <person name="Tomita M."/>
            <person name="Numata K."/>
            <person name="Arakawa K."/>
        </authorList>
    </citation>
    <scope>NUCLEOTIDE SEQUENCE [LARGE SCALE GENOMIC DNA]</scope>
</reference>
<protein>
    <submittedName>
        <fullName evidence="1">Uncharacterized protein</fullName>
    </submittedName>
</protein>
<dbReference type="Proteomes" id="UP000299102">
    <property type="component" value="Unassembled WGS sequence"/>
</dbReference>
<keyword evidence="2" id="KW-1185">Reference proteome</keyword>
<proteinExistence type="predicted"/>
<dbReference type="AlphaFoldDB" id="A0A4C1U3L7"/>